<name>A0A166FDY7_DAUCS</name>
<reference evidence="1" key="2">
    <citation type="submission" date="2022-03" db="EMBL/GenBank/DDBJ databases">
        <title>Draft title - Genomic analysis of global carrot germplasm unveils the trajectory of domestication and the origin of high carotenoid orange carrot.</title>
        <authorList>
            <person name="Iorizzo M."/>
            <person name="Ellison S."/>
            <person name="Senalik D."/>
            <person name="Macko-Podgorni A."/>
            <person name="Grzebelus D."/>
            <person name="Bostan H."/>
            <person name="Rolling W."/>
            <person name="Curaba J."/>
            <person name="Simon P."/>
        </authorList>
    </citation>
    <scope>NUCLEOTIDE SEQUENCE</scope>
    <source>
        <tissue evidence="1">Leaf</tissue>
    </source>
</reference>
<evidence type="ECO:0000313" key="1">
    <source>
        <dbReference type="EMBL" id="WOG90359.1"/>
    </source>
</evidence>
<dbReference type="Proteomes" id="UP000077755">
    <property type="component" value="Chromosome 2"/>
</dbReference>
<gene>
    <name evidence="1" type="ORF">DCAR_0209603</name>
</gene>
<evidence type="ECO:0000313" key="2">
    <source>
        <dbReference type="Proteomes" id="UP000077755"/>
    </source>
</evidence>
<dbReference type="Gramene" id="KZN07667">
    <property type="protein sequence ID" value="KZN07667"/>
    <property type="gene ID" value="DCAR_008504"/>
</dbReference>
<dbReference type="EMBL" id="CP093344">
    <property type="protein sequence ID" value="WOG90359.1"/>
    <property type="molecule type" value="Genomic_DNA"/>
</dbReference>
<organism evidence="1 2">
    <name type="scientific">Daucus carota subsp. sativus</name>
    <name type="common">Carrot</name>
    <dbReference type="NCBI Taxonomy" id="79200"/>
    <lineage>
        <taxon>Eukaryota</taxon>
        <taxon>Viridiplantae</taxon>
        <taxon>Streptophyta</taxon>
        <taxon>Embryophyta</taxon>
        <taxon>Tracheophyta</taxon>
        <taxon>Spermatophyta</taxon>
        <taxon>Magnoliopsida</taxon>
        <taxon>eudicotyledons</taxon>
        <taxon>Gunneridae</taxon>
        <taxon>Pentapetalae</taxon>
        <taxon>asterids</taxon>
        <taxon>campanulids</taxon>
        <taxon>Apiales</taxon>
        <taxon>Apiaceae</taxon>
        <taxon>Apioideae</taxon>
        <taxon>Scandiceae</taxon>
        <taxon>Daucinae</taxon>
        <taxon>Daucus</taxon>
        <taxon>Daucus sect. Daucus</taxon>
    </lineage>
</organism>
<proteinExistence type="predicted"/>
<keyword evidence="2" id="KW-1185">Reference proteome</keyword>
<dbReference type="AlphaFoldDB" id="A0A166FDY7"/>
<reference evidence="1" key="1">
    <citation type="journal article" date="2016" name="Nat. Genet.">
        <title>A high-quality carrot genome assembly provides new insights into carotenoid accumulation and asterid genome evolution.</title>
        <authorList>
            <person name="Iorizzo M."/>
            <person name="Ellison S."/>
            <person name="Senalik D."/>
            <person name="Zeng P."/>
            <person name="Satapoomin P."/>
            <person name="Huang J."/>
            <person name="Bowman M."/>
            <person name="Iovene M."/>
            <person name="Sanseverino W."/>
            <person name="Cavagnaro P."/>
            <person name="Yildiz M."/>
            <person name="Macko-Podgorni A."/>
            <person name="Moranska E."/>
            <person name="Grzebelus E."/>
            <person name="Grzebelus D."/>
            <person name="Ashrafi H."/>
            <person name="Zheng Z."/>
            <person name="Cheng S."/>
            <person name="Spooner D."/>
            <person name="Van Deynze A."/>
            <person name="Simon P."/>
        </authorList>
    </citation>
    <scope>NUCLEOTIDE SEQUENCE</scope>
    <source>
        <tissue evidence="1">Leaf</tissue>
    </source>
</reference>
<protein>
    <submittedName>
        <fullName evidence="1">Uncharacterized protein</fullName>
    </submittedName>
</protein>
<sequence length="56" mass="6670">MTLWCTGTVWYACLRFKHWGAECHINDKDLSGSDSVEMEEELLWLVIVDHNLMQKW</sequence>
<accession>A0A166FDY7</accession>